<dbReference type="CDD" id="cd06260">
    <property type="entry name" value="DUF820-like"/>
    <property type="match status" value="1"/>
</dbReference>
<organism evidence="2 3">
    <name type="scientific">Microcystis flos-aquae Mf_QC_C_20070823_S10D</name>
    <dbReference type="NCBI Taxonomy" id="2486236"/>
    <lineage>
        <taxon>Bacteria</taxon>
        <taxon>Bacillati</taxon>
        <taxon>Cyanobacteriota</taxon>
        <taxon>Cyanophyceae</taxon>
        <taxon>Oscillatoriophycideae</taxon>
        <taxon>Chroococcales</taxon>
        <taxon>Microcystaceae</taxon>
        <taxon>Microcystis</taxon>
    </lineage>
</organism>
<gene>
    <name evidence="2" type="ORF">EWV45_06685</name>
</gene>
<dbReference type="InterPro" id="IPR012296">
    <property type="entry name" value="Nuclease_put_TT1808"/>
</dbReference>
<evidence type="ECO:0000313" key="2">
    <source>
        <dbReference type="EMBL" id="TRV13907.1"/>
    </source>
</evidence>
<keyword evidence="2" id="KW-0378">Hydrolase</keyword>
<accession>A0A552L125</accession>
<dbReference type="GO" id="GO:0004519">
    <property type="term" value="F:endonuclease activity"/>
    <property type="evidence" value="ECO:0007669"/>
    <property type="project" value="UniProtKB-KW"/>
</dbReference>
<dbReference type="EMBL" id="SFAM01000053">
    <property type="protein sequence ID" value="TRV13907.1"/>
    <property type="molecule type" value="Genomic_DNA"/>
</dbReference>
<dbReference type="SUPFAM" id="SSF52980">
    <property type="entry name" value="Restriction endonuclease-like"/>
    <property type="match status" value="1"/>
</dbReference>
<dbReference type="Gene3D" id="3.90.1570.10">
    <property type="entry name" value="tt1808, chain A"/>
    <property type="match status" value="1"/>
</dbReference>
<keyword evidence="2" id="KW-0255">Endonuclease</keyword>
<sequence length="218" mass="25392">MVTVPLELNTEQIRGEKRVVFNHLSWLSYQQILQAVGENNRAHLFYDRGTLEITMTLEEHEFYRELIGLFIRILVVELGLKIKSMGSTTLAREDLERGAEPDNAYYIQNQAKVLGKRINLTEDPPPDLVVEVDITHTDINKLELYARLGVPELWRFNGEIWRIYRLEKGVYQEEEFSPTFPLVPKTKLYEFLATAKEDEVKAEKNLRAWVVSQLAKNN</sequence>
<reference evidence="2 3" key="1">
    <citation type="submission" date="2019-01" db="EMBL/GenBank/DDBJ databases">
        <title>Coherence of Microcystis species and biogeography revealed through population genomics.</title>
        <authorList>
            <person name="Perez-Carrascal O.M."/>
            <person name="Terrat Y."/>
            <person name="Giani A."/>
            <person name="Fortin N."/>
            <person name="Tromas N."/>
            <person name="Shapiro B.J."/>
        </authorList>
    </citation>
    <scope>NUCLEOTIDE SEQUENCE [LARGE SCALE GENOMIC DNA]</scope>
    <source>
        <strain evidence="2">Mf_QC_C_20070823_S10D</strain>
    </source>
</reference>
<dbReference type="PANTHER" id="PTHR47152">
    <property type="entry name" value="SLR2084 PROTEIN-RELATED"/>
    <property type="match status" value="1"/>
</dbReference>
<dbReference type="AlphaFoldDB" id="A0A552L125"/>
<keyword evidence="2" id="KW-0540">Nuclease</keyword>
<evidence type="ECO:0000259" key="1">
    <source>
        <dbReference type="Pfam" id="PF05685"/>
    </source>
</evidence>
<proteinExistence type="predicted"/>
<dbReference type="InterPro" id="IPR008538">
    <property type="entry name" value="Uma2"/>
</dbReference>
<name>A0A552L125_9CHRO</name>
<feature type="domain" description="Putative restriction endonuclease" evidence="1">
    <location>
        <begin position="31"/>
        <end position="178"/>
    </location>
</feature>
<comment type="caution">
    <text evidence="2">The sequence shown here is derived from an EMBL/GenBank/DDBJ whole genome shotgun (WGS) entry which is preliminary data.</text>
</comment>
<dbReference type="Proteomes" id="UP000315868">
    <property type="component" value="Unassembled WGS sequence"/>
</dbReference>
<dbReference type="Pfam" id="PF05685">
    <property type="entry name" value="Uma2"/>
    <property type="match status" value="1"/>
</dbReference>
<dbReference type="InterPro" id="IPR011335">
    <property type="entry name" value="Restrct_endonuc-II-like"/>
</dbReference>
<evidence type="ECO:0000313" key="3">
    <source>
        <dbReference type="Proteomes" id="UP000315868"/>
    </source>
</evidence>
<protein>
    <submittedName>
        <fullName evidence="2">Uma2 family endonuclease</fullName>
    </submittedName>
</protein>